<gene>
    <name evidence="2" type="ORF">DY000_02007430</name>
</gene>
<keyword evidence="3" id="KW-1185">Reference proteome</keyword>
<name>A0ABQ7BUR3_BRACR</name>
<sequence length="336" mass="37392">MEFMVFLGFEIGKYQSTAIRVYGGIFLEGRYGNLGRETREGNGGWSDGAKHDDRARSYKGVVINGNTGQQNKEKDSREYYGKGKGKMFEAPDSKWVKVDERGYRRPSHQHGNYRGDSEGSRHKPTRREDVRNGGTEVGAGARKTNIRPSSGQSRADQGQRVPPQEVREEGEIKNNGDDDTMLLSIEFQLELAKTQAEGTEVILESTDEDKGLRMVRGMVEKHDDIAEDFEMEMDAINATLTESVHIHTHEEEELVNGDADIEKETGEGDLATMQGNRKRLFKPTISTAGSTKMRMASALVSPRKRVAAKVGSRHGDNSKPTESKGPSNPKPDNLKF</sequence>
<comment type="caution">
    <text evidence="2">The sequence shown here is derived from an EMBL/GenBank/DDBJ whole genome shotgun (WGS) entry which is preliminary data.</text>
</comment>
<evidence type="ECO:0000313" key="2">
    <source>
        <dbReference type="EMBL" id="KAF3543580.1"/>
    </source>
</evidence>
<feature type="compositionally biased region" description="Polar residues" evidence="1">
    <location>
        <begin position="146"/>
        <end position="156"/>
    </location>
</feature>
<feature type="compositionally biased region" description="Basic and acidic residues" evidence="1">
    <location>
        <begin position="313"/>
        <end position="322"/>
    </location>
</feature>
<dbReference type="EMBL" id="QGKV02000832">
    <property type="protein sequence ID" value="KAF3543580.1"/>
    <property type="molecule type" value="Genomic_DNA"/>
</dbReference>
<protein>
    <submittedName>
        <fullName evidence="2">Uncharacterized protein</fullName>
    </submittedName>
</protein>
<evidence type="ECO:0000313" key="3">
    <source>
        <dbReference type="Proteomes" id="UP000266723"/>
    </source>
</evidence>
<feature type="compositionally biased region" description="Basic and acidic residues" evidence="1">
    <location>
        <begin position="113"/>
        <end position="131"/>
    </location>
</feature>
<evidence type="ECO:0000256" key="1">
    <source>
        <dbReference type="SAM" id="MobiDB-lite"/>
    </source>
</evidence>
<organism evidence="2 3">
    <name type="scientific">Brassica cretica</name>
    <name type="common">Mustard</name>
    <dbReference type="NCBI Taxonomy" id="69181"/>
    <lineage>
        <taxon>Eukaryota</taxon>
        <taxon>Viridiplantae</taxon>
        <taxon>Streptophyta</taxon>
        <taxon>Embryophyta</taxon>
        <taxon>Tracheophyta</taxon>
        <taxon>Spermatophyta</taxon>
        <taxon>Magnoliopsida</taxon>
        <taxon>eudicotyledons</taxon>
        <taxon>Gunneridae</taxon>
        <taxon>Pentapetalae</taxon>
        <taxon>rosids</taxon>
        <taxon>malvids</taxon>
        <taxon>Brassicales</taxon>
        <taxon>Brassicaceae</taxon>
        <taxon>Brassiceae</taxon>
        <taxon>Brassica</taxon>
    </lineage>
</organism>
<dbReference type="Proteomes" id="UP000266723">
    <property type="component" value="Unassembled WGS sequence"/>
</dbReference>
<proteinExistence type="predicted"/>
<accession>A0ABQ7BUR3</accession>
<feature type="compositionally biased region" description="Basic and acidic residues" evidence="1">
    <location>
        <begin position="165"/>
        <end position="176"/>
    </location>
</feature>
<feature type="region of interest" description="Disordered" evidence="1">
    <location>
        <begin position="103"/>
        <end position="178"/>
    </location>
</feature>
<reference evidence="2 3" key="1">
    <citation type="journal article" date="2020" name="BMC Genomics">
        <title>Intraspecific diversification of the crop wild relative Brassica cretica Lam. using demographic model selection.</title>
        <authorList>
            <person name="Kioukis A."/>
            <person name="Michalopoulou V.A."/>
            <person name="Briers L."/>
            <person name="Pirintsos S."/>
            <person name="Studholme D.J."/>
            <person name="Pavlidis P."/>
            <person name="Sarris P.F."/>
        </authorList>
    </citation>
    <scope>NUCLEOTIDE SEQUENCE [LARGE SCALE GENOMIC DNA]</scope>
    <source>
        <strain evidence="3">cv. PFS-1207/04</strain>
    </source>
</reference>
<feature type="region of interest" description="Disordered" evidence="1">
    <location>
        <begin position="292"/>
        <end position="336"/>
    </location>
</feature>
<feature type="region of interest" description="Disordered" evidence="1">
    <location>
        <begin position="60"/>
        <end position="85"/>
    </location>
</feature>
<feature type="compositionally biased region" description="Basic and acidic residues" evidence="1">
    <location>
        <begin position="71"/>
        <end position="85"/>
    </location>
</feature>